<protein>
    <recommendedName>
        <fullName evidence="8">DUF4870 domain-containing protein</fullName>
    </recommendedName>
</protein>
<dbReference type="Proteomes" id="UP000178198">
    <property type="component" value="Chromosome"/>
</dbReference>
<evidence type="ECO:0000256" key="1">
    <source>
        <dbReference type="ARBA" id="ARBA00004141"/>
    </source>
</evidence>
<dbReference type="STRING" id="1306519.BIW12_11880"/>
<comment type="subcellular location">
    <subcellularLocation>
        <location evidence="1">Membrane</location>
        <topology evidence="1">Multi-pass membrane protein</topology>
    </subcellularLocation>
</comment>
<evidence type="ECO:0000313" key="6">
    <source>
        <dbReference type="EMBL" id="APA00071.1"/>
    </source>
</evidence>
<evidence type="ECO:0008006" key="8">
    <source>
        <dbReference type="Google" id="ProtNLM"/>
    </source>
</evidence>
<dbReference type="OrthoDB" id="9808930at2"/>
<keyword evidence="2 5" id="KW-0812">Transmembrane</keyword>
<evidence type="ECO:0000313" key="7">
    <source>
        <dbReference type="Proteomes" id="UP000178198"/>
    </source>
</evidence>
<organism evidence="6 7">
    <name type="scientific">Flavobacterium commune</name>
    <dbReference type="NCBI Taxonomy" id="1306519"/>
    <lineage>
        <taxon>Bacteria</taxon>
        <taxon>Pseudomonadati</taxon>
        <taxon>Bacteroidota</taxon>
        <taxon>Flavobacteriia</taxon>
        <taxon>Flavobacteriales</taxon>
        <taxon>Flavobacteriaceae</taxon>
        <taxon>Flavobacterium</taxon>
    </lineage>
</organism>
<sequence>METKTEKTTAALAHLSALSQYFIPFGNFIFPIIIWSSKKDKSEFIDYHGKQVINFQLSLLLYSIIFALIAVPTFATVVFSSMDWNELLNDQDVIFEKINMADNINLITTGIVAVLLIILLKIAEFFLIIIGAISASNGEKYKYPITINFIK</sequence>
<keyword evidence="3 5" id="KW-1133">Transmembrane helix</keyword>
<dbReference type="AlphaFoldDB" id="A0A1D9PBV3"/>
<name>A0A1D9PBV3_9FLAO</name>
<evidence type="ECO:0000256" key="3">
    <source>
        <dbReference type="ARBA" id="ARBA00022989"/>
    </source>
</evidence>
<proteinExistence type="predicted"/>
<dbReference type="RefSeq" id="WP_071185311.1">
    <property type="nucleotide sequence ID" value="NZ_CP017774.1"/>
</dbReference>
<feature type="transmembrane region" description="Helical" evidence="5">
    <location>
        <begin position="106"/>
        <end position="133"/>
    </location>
</feature>
<evidence type="ECO:0000256" key="2">
    <source>
        <dbReference type="ARBA" id="ARBA00022692"/>
    </source>
</evidence>
<feature type="transmembrane region" description="Helical" evidence="5">
    <location>
        <begin position="57"/>
        <end position="79"/>
    </location>
</feature>
<accession>A0A1D9PBV3</accession>
<reference evidence="6 7" key="1">
    <citation type="submission" date="2016-10" db="EMBL/GenBank/DDBJ databases">
        <title>Complete Genome Sequence of Flavobacterium sp. PK15.</title>
        <authorList>
            <person name="Ekwe A."/>
            <person name="Kim S.B."/>
        </authorList>
    </citation>
    <scope>NUCLEOTIDE SEQUENCE [LARGE SCALE GENOMIC DNA]</scope>
    <source>
        <strain evidence="6 7">PK15</strain>
    </source>
</reference>
<evidence type="ECO:0000256" key="4">
    <source>
        <dbReference type="ARBA" id="ARBA00023136"/>
    </source>
</evidence>
<evidence type="ECO:0000256" key="5">
    <source>
        <dbReference type="SAM" id="Phobius"/>
    </source>
</evidence>
<gene>
    <name evidence="6" type="ORF">BIW12_11880</name>
</gene>
<dbReference type="EMBL" id="CP017774">
    <property type="protein sequence ID" value="APA00071.1"/>
    <property type="molecule type" value="Genomic_DNA"/>
</dbReference>
<feature type="transmembrane region" description="Helical" evidence="5">
    <location>
        <begin position="12"/>
        <end position="36"/>
    </location>
</feature>
<keyword evidence="7" id="KW-1185">Reference proteome</keyword>
<keyword evidence="4 5" id="KW-0472">Membrane</keyword>
<dbReference type="Pfam" id="PF09685">
    <property type="entry name" value="MamF_MmsF"/>
    <property type="match status" value="1"/>
</dbReference>
<dbReference type="KEGG" id="fcm:BIW12_11880"/>
<dbReference type="InterPro" id="IPR019109">
    <property type="entry name" value="MamF_MmsF"/>
</dbReference>